<dbReference type="WBParaSite" id="JU765_v2.g4819.t1">
    <property type="protein sequence ID" value="JU765_v2.g4819.t1"/>
    <property type="gene ID" value="JU765_v2.g4819"/>
</dbReference>
<protein>
    <submittedName>
        <fullName evidence="2">AMP-dependent synthetase/ligase domain-containing protein</fullName>
    </submittedName>
</protein>
<accession>A0AC34RA70</accession>
<dbReference type="Proteomes" id="UP000887576">
    <property type="component" value="Unplaced"/>
</dbReference>
<sequence>MNIIANDLLSFFNDEDLEPIKSDYIQFSKSLNESKQGEQMNFWKSFLNENVSILETDYDVVDVNNFESGYFEKIYKNGSKIISHLVKTTKCSPLAIFLHNVAFRIRERYQDFNSDIRIGFPKDLRNDSESFKIVGFFVNTLVIQISSTDGIPEIEEKIRKLDQFSTFNFEKVSPEISKERNLFDVMVVCDNSPSDSQTDDKISHHGFRILKTMSKNTKFPLTIFFQTINHDLKIGVEYQKVLWKQETIDSLVDWMIQEEFEPTKNKISEKREELVSQFFDERDISTILNEKFHKFSKNVAFQSESESITYFQLEEKVMNIAKAIEKLYLEKTGLSFRPDTVVPVIAKKSINQWIICLGIIFAGGAYLSIDETNPDGRIAEILNQMKSQFVISSRRIENVDEKIIVDNVELLSQSEIHELKKKASVVTDMKNFKKQSFSTFGKRKASREELEFLKREKFRRSISQDNSTLFNFPSPKKQRKIPVFQQPVIDFEFKAKASTSHLAYVIFTSGTTGKPKGVCINRLGISNMIADAQTFFSIDENSVIYQFTNFCFDNSVLEVFAGLGSGATVFCPTEDFTIDEFVKQIDDYGITHAMLFPGLVETFEDFQLEKMKRLKCWICGAEKLPKNLFNHVGKLGLKVIQNYGPTETTAYCLRKKMKITDDPQNLGKPVQNAKVTIRRPDKKETMTNSKGELYVASVGLTRGYVGKTDQPFVTFVND</sequence>
<evidence type="ECO:0000313" key="2">
    <source>
        <dbReference type="WBParaSite" id="JU765_v2.g4819.t1"/>
    </source>
</evidence>
<name>A0AC34RA70_9BILA</name>
<proteinExistence type="predicted"/>
<evidence type="ECO:0000313" key="1">
    <source>
        <dbReference type="Proteomes" id="UP000887576"/>
    </source>
</evidence>
<reference evidence="2" key="1">
    <citation type="submission" date="2022-11" db="UniProtKB">
        <authorList>
            <consortium name="WormBaseParasite"/>
        </authorList>
    </citation>
    <scope>IDENTIFICATION</scope>
</reference>
<organism evidence="1 2">
    <name type="scientific">Panagrolaimus sp. JU765</name>
    <dbReference type="NCBI Taxonomy" id="591449"/>
    <lineage>
        <taxon>Eukaryota</taxon>
        <taxon>Metazoa</taxon>
        <taxon>Ecdysozoa</taxon>
        <taxon>Nematoda</taxon>
        <taxon>Chromadorea</taxon>
        <taxon>Rhabditida</taxon>
        <taxon>Tylenchina</taxon>
        <taxon>Panagrolaimomorpha</taxon>
        <taxon>Panagrolaimoidea</taxon>
        <taxon>Panagrolaimidae</taxon>
        <taxon>Panagrolaimus</taxon>
    </lineage>
</organism>